<evidence type="ECO:0000313" key="6">
    <source>
        <dbReference type="Proteomes" id="UP001224674"/>
    </source>
</evidence>
<dbReference type="PROSITE" id="PS50935">
    <property type="entry name" value="SSB"/>
    <property type="match status" value="1"/>
</dbReference>
<dbReference type="GO" id="GO:0006260">
    <property type="term" value="P:DNA replication"/>
    <property type="evidence" value="ECO:0007669"/>
    <property type="project" value="InterPro"/>
</dbReference>
<evidence type="ECO:0000256" key="2">
    <source>
        <dbReference type="HAMAP-Rule" id="MF_00984"/>
    </source>
</evidence>
<comment type="subunit">
    <text evidence="2">Homotetramer.</text>
</comment>
<dbReference type="RefSeq" id="WP_279675135.1">
    <property type="nucleotide sequence ID" value="NZ_CP122566.1"/>
</dbReference>
<dbReference type="NCBIfam" id="TIGR00621">
    <property type="entry name" value="ssb"/>
    <property type="match status" value="1"/>
</dbReference>
<dbReference type="PANTHER" id="PTHR10302:SF27">
    <property type="entry name" value="SINGLE-STRANDED DNA-BINDING PROTEIN"/>
    <property type="match status" value="1"/>
</dbReference>
<dbReference type="Gene3D" id="2.40.50.140">
    <property type="entry name" value="Nucleic acid-binding proteins"/>
    <property type="match status" value="1"/>
</dbReference>
<dbReference type="EMBL" id="CP122566">
    <property type="protein sequence ID" value="WGH93851.1"/>
    <property type="molecule type" value="Genomic_DNA"/>
</dbReference>
<evidence type="ECO:0000256" key="3">
    <source>
        <dbReference type="PIRNR" id="PIRNR002070"/>
    </source>
</evidence>
<dbReference type="InterPro" id="IPR000424">
    <property type="entry name" value="Primosome_PriB/ssb"/>
</dbReference>
<dbReference type="Pfam" id="PF00436">
    <property type="entry name" value="SSB"/>
    <property type="match status" value="1"/>
</dbReference>
<dbReference type="HAMAP" id="MF_00984">
    <property type="entry name" value="SSB"/>
    <property type="match status" value="1"/>
</dbReference>
<feature type="region of interest" description="Disordered" evidence="4">
    <location>
        <begin position="117"/>
        <end position="170"/>
    </location>
</feature>
<dbReference type="CDD" id="cd04496">
    <property type="entry name" value="SSB_OBF"/>
    <property type="match status" value="1"/>
</dbReference>
<dbReference type="SUPFAM" id="SSF50249">
    <property type="entry name" value="Nucleic acid-binding proteins"/>
    <property type="match status" value="1"/>
</dbReference>
<organism evidence="5 6">
    <name type="scientific">Auritidibacter ignavus</name>
    <dbReference type="NCBI Taxonomy" id="678932"/>
    <lineage>
        <taxon>Bacteria</taxon>
        <taxon>Bacillati</taxon>
        <taxon>Actinomycetota</taxon>
        <taxon>Actinomycetes</taxon>
        <taxon>Micrococcales</taxon>
        <taxon>Micrococcaceae</taxon>
        <taxon>Auritidibacter</taxon>
    </lineage>
</organism>
<accession>A0AAJ6APH6</accession>
<evidence type="ECO:0000256" key="4">
    <source>
        <dbReference type="SAM" id="MobiDB-lite"/>
    </source>
</evidence>
<keyword evidence="1 2" id="KW-0238">DNA-binding</keyword>
<gene>
    <name evidence="5" type="primary">ssb</name>
    <name evidence="5" type="ORF">QDX21_03370</name>
</gene>
<dbReference type="AlphaFoldDB" id="A0AAJ6APH6"/>
<reference evidence="5 6" key="1">
    <citation type="submission" date="2023-03" db="EMBL/GenBank/DDBJ databases">
        <title>Complete genome sequences of several Auritidibacter ignavus strains isolated from ear infections.</title>
        <authorList>
            <person name="Baehr T."/>
            <person name="Baumhoegger A.M."/>
        </authorList>
    </citation>
    <scope>NUCLEOTIDE SEQUENCE [LARGE SCALE GENOMIC DNA]</scope>
    <source>
        <strain evidence="5 6">BABAE-6</strain>
    </source>
</reference>
<dbReference type="InterPro" id="IPR011344">
    <property type="entry name" value="ssDNA-bd"/>
</dbReference>
<name>A0AAJ6APH6_9MICC</name>
<evidence type="ECO:0000313" key="5">
    <source>
        <dbReference type="EMBL" id="WGH93851.1"/>
    </source>
</evidence>
<dbReference type="InterPro" id="IPR012340">
    <property type="entry name" value="NA-bd_OB-fold"/>
</dbReference>
<evidence type="ECO:0000256" key="1">
    <source>
        <dbReference type="ARBA" id="ARBA00023125"/>
    </source>
</evidence>
<feature type="compositionally biased region" description="Polar residues" evidence="4">
    <location>
        <begin position="161"/>
        <end position="170"/>
    </location>
</feature>
<keyword evidence="6" id="KW-1185">Reference proteome</keyword>
<dbReference type="Proteomes" id="UP001224674">
    <property type="component" value="Chromosome"/>
</dbReference>
<dbReference type="GO" id="GO:0009295">
    <property type="term" value="C:nucleoid"/>
    <property type="evidence" value="ECO:0007669"/>
    <property type="project" value="TreeGrafter"/>
</dbReference>
<dbReference type="PANTHER" id="PTHR10302">
    <property type="entry name" value="SINGLE-STRANDED DNA-BINDING PROTEIN"/>
    <property type="match status" value="1"/>
</dbReference>
<feature type="compositionally biased region" description="Low complexity" evidence="4">
    <location>
        <begin position="132"/>
        <end position="158"/>
    </location>
</feature>
<dbReference type="GO" id="GO:0003697">
    <property type="term" value="F:single-stranded DNA binding"/>
    <property type="evidence" value="ECO:0007669"/>
    <property type="project" value="UniProtKB-UniRule"/>
</dbReference>
<protein>
    <recommendedName>
        <fullName evidence="2 3">Single-stranded DNA-binding protein</fullName>
        <shortName evidence="2">SSB</shortName>
    </recommendedName>
</protein>
<proteinExistence type="inferred from homology"/>
<sequence length="170" mass="18358">MAGETQVTVTGHTTGDAELRFTKAGDPVANFTVAHNTRTFDKNTQQWVDGDPTFYRVTVFGKPAEPVAESVRKGDRVTVTGALEYREYQTKQGETRSSLGIRASDVGLSLWFKPAYRSGGNGWSQPAPPPQAQQGQSGPPPQQGQFAPQQPPQQQQGPWAGNTQAGEAPF</sequence>
<comment type="caution">
    <text evidence="2">Lacks conserved residue(s) required for the propagation of feature annotation.</text>
</comment>
<dbReference type="PIRSF" id="PIRSF002070">
    <property type="entry name" value="SSB"/>
    <property type="match status" value="1"/>
</dbReference>